<proteinExistence type="predicted"/>
<evidence type="ECO:0000313" key="3">
    <source>
        <dbReference type="Proteomes" id="UP000321820"/>
    </source>
</evidence>
<dbReference type="SMART" id="SM00387">
    <property type="entry name" value="HATPase_c"/>
    <property type="match status" value="1"/>
</dbReference>
<dbReference type="KEGG" id="talb:FTW19_02170"/>
<dbReference type="EMBL" id="CP042806">
    <property type="protein sequence ID" value="QEE31136.1"/>
    <property type="molecule type" value="Genomic_DNA"/>
</dbReference>
<name>A0A5B9ELX3_9BACT</name>
<dbReference type="CDD" id="cd16934">
    <property type="entry name" value="HATPase_RsbT-like"/>
    <property type="match status" value="1"/>
</dbReference>
<dbReference type="Proteomes" id="UP000321820">
    <property type="component" value="Chromosome"/>
</dbReference>
<dbReference type="AlphaFoldDB" id="A0A5B9ELX3"/>
<dbReference type="Gene3D" id="3.30.565.10">
    <property type="entry name" value="Histidine kinase-like ATPase, C-terminal domain"/>
    <property type="match status" value="1"/>
</dbReference>
<protein>
    <submittedName>
        <fullName evidence="2">Anti-sigma regulatory factor</fullName>
    </submittedName>
</protein>
<gene>
    <name evidence="2" type="ORF">FTW19_02170</name>
</gene>
<dbReference type="OrthoDB" id="9799195at2"/>
<reference evidence="2 3" key="1">
    <citation type="submission" date="2019-08" db="EMBL/GenBank/DDBJ databases">
        <title>Complete genome sequence of Terriglobus albidus strain ORNL.</title>
        <authorList>
            <person name="Podar M."/>
        </authorList>
    </citation>
    <scope>NUCLEOTIDE SEQUENCE [LARGE SCALE GENOMIC DNA]</scope>
    <source>
        <strain evidence="2 3">ORNL</strain>
    </source>
</reference>
<organism evidence="2 3">
    <name type="scientific">Terriglobus albidus</name>
    <dbReference type="NCBI Taxonomy" id="1592106"/>
    <lineage>
        <taxon>Bacteria</taxon>
        <taxon>Pseudomonadati</taxon>
        <taxon>Acidobacteriota</taxon>
        <taxon>Terriglobia</taxon>
        <taxon>Terriglobales</taxon>
        <taxon>Acidobacteriaceae</taxon>
        <taxon>Terriglobus</taxon>
    </lineage>
</organism>
<dbReference type="InterPro" id="IPR036890">
    <property type="entry name" value="HATPase_C_sf"/>
</dbReference>
<evidence type="ECO:0000313" key="2">
    <source>
        <dbReference type="EMBL" id="QEE31136.1"/>
    </source>
</evidence>
<dbReference type="SUPFAM" id="SSF55874">
    <property type="entry name" value="ATPase domain of HSP90 chaperone/DNA topoisomerase II/histidine kinase"/>
    <property type="match status" value="1"/>
</dbReference>
<keyword evidence="3" id="KW-1185">Reference proteome</keyword>
<feature type="domain" description="Histidine kinase/HSP90-like ATPase" evidence="1">
    <location>
        <begin position="35"/>
        <end position="133"/>
    </location>
</feature>
<accession>A0A5B9ELX3</accession>
<sequence>MITRSEILPIRTQIDLVHVRQRVRTWLSEERFTLIDQTKIVTAASELARNALEHGGGGEMEMSLLAVGARKGIRLKFSDQGPGIADVAMALRDGYTTAGGMGLGLSGSRRLMSEFDIQSSPGSGTVVTVTRWK</sequence>
<dbReference type="InterPro" id="IPR003594">
    <property type="entry name" value="HATPase_dom"/>
</dbReference>
<dbReference type="Pfam" id="PF02518">
    <property type="entry name" value="HATPase_c"/>
    <property type="match status" value="1"/>
</dbReference>
<evidence type="ECO:0000259" key="1">
    <source>
        <dbReference type="SMART" id="SM00387"/>
    </source>
</evidence>